<sequence>MDDTPKHEASDGDVDHGCGDVEALFAVSDEALPPGHPAEGALDDPPPRQLLERGDRVAGTARRMEVLADLSREYGELFWTRHLDVTSTAAVRQVVAKAFGDFGRIDVIVNNAGYGLTGAAKEVSDEQIRHQFDANAIGSIQVVRLLARGRRADKIRRRLPFRDRQPGLSSPATRRSRRPGILC</sequence>
<comment type="similarity">
    <text evidence="1">Belongs to the short-chain dehydrogenases/reductases (SDR) family.</text>
</comment>
<feature type="region of interest" description="Disordered" evidence="3">
    <location>
        <begin position="27"/>
        <end position="48"/>
    </location>
</feature>
<keyword evidence="2" id="KW-0560">Oxidoreductase</keyword>
<gene>
    <name evidence="4" type="ORF">DWE98_27180</name>
</gene>
<accession>A0A370KY30</accession>
<reference evidence="5" key="1">
    <citation type="submission" date="2018-07" db="EMBL/GenBank/DDBJ databases">
        <authorList>
            <person name="Safronova V.I."/>
            <person name="Chirak E.R."/>
            <person name="Sazanova A.L."/>
        </authorList>
    </citation>
    <scope>NUCLEOTIDE SEQUENCE [LARGE SCALE GENOMIC DNA]</scope>
    <source>
        <strain evidence="5">RCAM04685</strain>
    </source>
</reference>
<evidence type="ECO:0000256" key="3">
    <source>
        <dbReference type="SAM" id="MobiDB-lite"/>
    </source>
</evidence>
<dbReference type="GO" id="GO:0016491">
    <property type="term" value="F:oxidoreductase activity"/>
    <property type="evidence" value="ECO:0007669"/>
    <property type="project" value="UniProtKB-KW"/>
</dbReference>
<keyword evidence="5" id="KW-1185">Reference proteome</keyword>
<organism evidence="4 5">
    <name type="scientific">Bosea caraganae</name>
    <dbReference type="NCBI Taxonomy" id="2763117"/>
    <lineage>
        <taxon>Bacteria</taxon>
        <taxon>Pseudomonadati</taxon>
        <taxon>Pseudomonadota</taxon>
        <taxon>Alphaproteobacteria</taxon>
        <taxon>Hyphomicrobiales</taxon>
        <taxon>Boseaceae</taxon>
        <taxon>Bosea</taxon>
    </lineage>
</organism>
<dbReference type="PANTHER" id="PTHR43976:SF16">
    <property type="entry name" value="SHORT-CHAIN DEHYDROGENASE_REDUCTASE FAMILY PROTEIN"/>
    <property type="match status" value="1"/>
</dbReference>
<evidence type="ECO:0000256" key="2">
    <source>
        <dbReference type="ARBA" id="ARBA00023002"/>
    </source>
</evidence>
<dbReference type="OrthoDB" id="9793825at2"/>
<evidence type="ECO:0000313" key="4">
    <source>
        <dbReference type="EMBL" id="RDJ19909.1"/>
    </source>
</evidence>
<dbReference type="Proteomes" id="UP000255207">
    <property type="component" value="Unassembled WGS sequence"/>
</dbReference>
<comment type="caution">
    <text evidence="4">The sequence shown here is derived from an EMBL/GenBank/DDBJ whole genome shotgun (WGS) entry which is preliminary data.</text>
</comment>
<dbReference type="AlphaFoldDB" id="A0A370KY30"/>
<dbReference type="InterPro" id="IPR051911">
    <property type="entry name" value="SDR_oxidoreductase"/>
</dbReference>
<evidence type="ECO:0000256" key="1">
    <source>
        <dbReference type="ARBA" id="ARBA00006484"/>
    </source>
</evidence>
<dbReference type="InterPro" id="IPR002347">
    <property type="entry name" value="SDR_fam"/>
</dbReference>
<dbReference type="InterPro" id="IPR036291">
    <property type="entry name" value="NAD(P)-bd_dom_sf"/>
</dbReference>
<protein>
    <submittedName>
        <fullName evidence="4">SDR family NAD(P)-dependent oxidoreductase</fullName>
    </submittedName>
</protein>
<dbReference type="Gene3D" id="3.40.50.720">
    <property type="entry name" value="NAD(P)-binding Rossmann-like Domain"/>
    <property type="match status" value="1"/>
</dbReference>
<feature type="region of interest" description="Disordered" evidence="3">
    <location>
        <begin position="160"/>
        <end position="183"/>
    </location>
</feature>
<dbReference type="SUPFAM" id="SSF51735">
    <property type="entry name" value="NAD(P)-binding Rossmann-fold domains"/>
    <property type="match status" value="1"/>
</dbReference>
<evidence type="ECO:0000313" key="5">
    <source>
        <dbReference type="Proteomes" id="UP000255207"/>
    </source>
</evidence>
<proteinExistence type="inferred from homology"/>
<dbReference type="PANTHER" id="PTHR43976">
    <property type="entry name" value="SHORT CHAIN DEHYDROGENASE"/>
    <property type="match status" value="1"/>
</dbReference>
<dbReference type="EMBL" id="QQTP01000025">
    <property type="protein sequence ID" value="RDJ19909.1"/>
    <property type="molecule type" value="Genomic_DNA"/>
</dbReference>
<feature type="compositionally biased region" description="Basic residues" evidence="3">
    <location>
        <begin position="174"/>
        <end position="183"/>
    </location>
</feature>
<name>A0A370KY30_9HYPH</name>
<dbReference type="Pfam" id="PF00106">
    <property type="entry name" value="adh_short"/>
    <property type="match status" value="1"/>
</dbReference>